<keyword evidence="4 6" id="KW-0949">S-adenosyl-L-methionine</keyword>
<keyword evidence="5" id="KW-0694">RNA-binding</keyword>
<reference evidence="10 11" key="1">
    <citation type="journal article" date="2021" name="Genome Biol.">
        <title>AFLAP: assembly-free linkage analysis pipeline using k-mers from genome sequencing data.</title>
        <authorList>
            <person name="Fletcher K."/>
            <person name="Zhang L."/>
            <person name="Gil J."/>
            <person name="Han R."/>
            <person name="Cavanaugh K."/>
            <person name="Michelmore R."/>
        </authorList>
    </citation>
    <scope>NUCLEOTIDE SEQUENCE [LARGE SCALE GENOMIC DNA]</scope>
    <source>
        <strain evidence="10 11">SF5</strain>
    </source>
</reference>
<dbReference type="SUPFAM" id="SSF53335">
    <property type="entry name" value="S-adenosyl-L-methionine-dependent methyltransferases"/>
    <property type="match status" value="1"/>
</dbReference>
<dbReference type="GO" id="GO:2000632">
    <property type="term" value="P:negative regulation of pre-miRNA processing"/>
    <property type="evidence" value="ECO:0007669"/>
    <property type="project" value="TreeGrafter"/>
</dbReference>
<dbReference type="Gene3D" id="3.30.160.20">
    <property type="match status" value="1"/>
</dbReference>
<dbReference type="InterPro" id="IPR010675">
    <property type="entry name" value="Bin3_C"/>
</dbReference>
<evidence type="ECO:0000256" key="4">
    <source>
        <dbReference type="ARBA" id="ARBA00022691"/>
    </source>
</evidence>
<dbReference type="PANTHER" id="PTHR12315:SF1">
    <property type="entry name" value="RNA 5'-MONOPHOSPHATE METHYLTRANSFERASE"/>
    <property type="match status" value="1"/>
</dbReference>
<name>A0A976FDR4_BRELC</name>
<dbReference type="Pfam" id="PF06859">
    <property type="entry name" value="Bin3"/>
    <property type="match status" value="1"/>
</dbReference>
<dbReference type="InterPro" id="IPR024160">
    <property type="entry name" value="BIN3_SAM-bd_dom"/>
</dbReference>
<evidence type="ECO:0000259" key="8">
    <source>
        <dbReference type="PROSITE" id="PS50137"/>
    </source>
</evidence>
<dbReference type="InterPro" id="IPR039772">
    <property type="entry name" value="Bin3-like"/>
</dbReference>
<organism evidence="10 11">
    <name type="scientific">Bremia lactucae</name>
    <name type="common">Lettuce downy mildew</name>
    <dbReference type="NCBI Taxonomy" id="4779"/>
    <lineage>
        <taxon>Eukaryota</taxon>
        <taxon>Sar</taxon>
        <taxon>Stramenopiles</taxon>
        <taxon>Oomycota</taxon>
        <taxon>Peronosporomycetes</taxon>
        <taxon>Peronosporales</taxon>
        <taxon>Peronosporaceae</taxon>
        <taxon>Bremia</taxon>
    </lineage>
</organism>
<evidence type="ECO:0000256" key="7">
    <source>
        <dbReference type="RuleBase" id="RU367087"/>
    </source>
</evidence>
<dbReference type="GeneID" id="94349658"/>
<evidence type="ECO:0000256" key="5">
    <source>
        <dbReference type="PROSITE-ProRule" id="PRU00266"/>
    </source>
</evidence>
<dbReference type="KEGG" id="blac:94349658"/>
<dbReference type="GO" id="GO:0005737">
    <property type="term" value="C:cytoplasm"/>
    <property type="evidence" value="ECO:0007669"/>
    <property type="project" value="TreeGrafter"/>
</dbReference>
<dbReference type="EMBL" id="SHOA02000002">
    <property type="protein sequence ID" value="TDH64931.1"/>
    <property type="molecule type" value="Genomic_DNA"/>
</dbReference>
<dbReference type="SMART" id="SM00358">
    <property type="entry name" value="DSRM"/>
    <property type="match status" value="1"/>
</dbReference>
<dbReference type="PANTHER" id="PTHR12315">
    <property type="entry name" value="BICOID-INTERACTING PROTEIN RELATED"/>
    <property type="match status" value="1"/>
</dbReference>
<dbReference type="OrthoDB" id="273070at2759"/>
<dbReference type="InterPro" id="IPR014720">
    <property type="entry name" value="dsRBD_dom"/>
</dbReference>
<keyword evidence="11" id="KW-1185">Reference proteome</keyword>
<keyword evidence="2 7" id="KW-0489">Methyltransferase</keyword>
<dbReference type="SUPFAM" id="SSF54768">
    <property type="entry name" value="dsRNA-binding domain-like"/>
    <property type="match status" value="1"/>
</dbReference>
<evidence type="ECO:0000259" key="9">
    <source>
        <dbReference type="PROSITE" id="PS51515"/>
    </source>
</evidence>
<dbReference type="RefSeq" id="XP_067814430.1">
    <property type="nucleotide sequence ID" value="XM_067963987.1"/>
</dbReference>
<comment type="similarity">
    <text evidence="1 7">Belongs to the methyltransferase superfamily.</text>
</comment>
<dbReference type="PROSITE" id="PS51515">
    <property type="entry name" value="BIN3_SAM"/>
    <property type="match status" value="1"/>
</dbReference>
<comment type="caution">
    <text evidence="10">The sequence shown here is derived from an EMBL/GenBank/DDBJ whole genome shotgun (WGS) entry which is preliminary data.</text>
</comment>
<feature type="domain" description="DRBM" evidence="8">
    <location>
        <begin position="96"/>
        <end position="164"/>
    </location>
</feature>
<dbReference type="GO" id="GO:0008171">
    <property type="term" value="F:O-methyltransferase activity"/>
    <property type="evidence" value="ECO:0007669"/>
    <property type="project" value="UniProtKB-UniRule"/>
</dbReference>
<dbReference type="GO" id="GO:0008173">
    <property type="term" value="F:RNA methyltransferase activity"/>
    <property type="evidence" value="ECO:0007669"/>
    <property type="project" value="UniProtKB-UniRule"/>
</dbReference>
<sequence length="374" mass="42639">MASDADGHVLGNFHSYYSFNPVHERLRFLNKDTINALRRALLVHKSFEEKSRATSTVLDVGCNEGDLTIGLFECLSGRAAPNEISQVDGMTNFDLTNISILNERMQKDKKLVEYLIQDKGDISHCRRYMCELQIEGQFMSLGEGVSKKVAKARAAKIALQTLDGLNGTNQKQQKEPSGDVKKEELLLTENELATRMPLIMLGVDIDKKLIERAAKKPVQVIGNDVMQFCHVDVMTNMFETKVASFIELAPRSTLERKFDLVTCFSVTMWIHLNHGDDGLWKFLESISSMTEHLIIEPQTWKCYRNAQKRLNRLRVEIPESFHKIQVRMDVVEKIDAFLLAVGRFRHKAFLGKTNWSRNVVLYSRTLVPGIAYTL</sequence>
<dbReference type="Proteomes" id="UP000294530">
    <property type="component" value="Unassembled WGS sequence"/>
</dbReference>
<dbReference type="GO" id="GO:0032259">
    <property type="term" value="P:methylation"/>
    <property type="evidence" value="ECO:0007669"/>
    <property type="project" value="UniProtKB-KW"/>
</dbReference>
<dbReference type="Gene3D" id="3.40.50.150">
    <property type="entry name" value="Vaccinia Virus protein VP39"/>
    <property type="match status" value="1"/>
</dbReference>
<proteinExistence type="inferred from homology"/>
<dbReference type="Pfam" id="PF00035">
    <property type="entry name" value="dsrm"/>
    <property type="match status" value="1"/>
</dbReference>
<dbReference type="GO" id="GO:0003723">
    <property type="term" value="F:RNA binding"/>
    <property type="evidence" value="ECO:0007669"/>
    <property type="project" value="UniProtKB-UniRule"/>
</dbReference>
<dbReference type="PROSITE" id="PS50137">
    <property type="entry name" value="DS_RBD"/>
    <property type="match status" value="1"/>
</dbReference>
<evidence type="ECO:0000256" key="2">
    <source>
        <dbReference type="ARBA" id="ARBA00022603"/>
    </source>
</evidence>
<feature type="domain" description="Bin3-type SAM" evidence="9">
    <location>
        <begin position="37"/>
        <end position="374"/>
    </location>
</feature>
<dbReference type="AlphaFoldDB" id="A0A976FDR4"/>
<protein>
    <recommendedName>
        <fullName evidence="7">RNA methyltransferase</fullName>
        <ecNumber evidence="7">2.1.1.-</ecNumber>
    </recommendedName>
</protein>
<dbReference type="InterPro" id="IPR029063">
    <property type="entry name" value="SAM-dependent_MTases_sf"/>
</dbReference>
<gene>
    <name evidence="10" type="ORF">CCR75_005913</name>
</gene>
<dbReference type="EC" id="2.1.1.-" evidence="7"/>
<keyword evidence="3 7" id="KW-0808">Transferase</keyword>
<accession>A0A976FDR4</accession>
<evidence type="ECO:0000313" key="11">
    <source>
        <dbReference type="Proteomes" id="UP000294530"/>
    </source>
</evidence>
<evidence type="ECO:0000256" key="1">
    <source>
        <dbReference type="ARBA" id="ARBA00008361"/>
    </source>
</evidence>
<evidence type="ECO:0000313" key="10">
    <source>
        <dbReference type="EMBL" id="TDH64931.1"/>
    </source>
</evidence>
<evidence type="ECO:0000256" key="6">
    <source>
        <dbReference type="PROSITE-ProRule" id="PRU00848"/>
    </source>
</evidence>
<evidence type="ECO:0000256" key="3">
    <source>
        <dbReference type="ARBA" id="ARBA00022679"/>
    </source>
</evidence>